<comment type="caution">
    <text evidence="2">The sequence shown here is derived from an EMBL/GenBank/DDBJ whole genome shotgun (WGS) entry which is preliminary data.</text>
</comment>
<reference evidence="2" key="1">
    <citation type="journal article" date="2023" name="G3 (Bethesda)">
        <title>A reference genome for the long-term kleptoplast-retaining sea slug Elysia crispata morphotype clarki.</title>
        <authorList>
            <person name="Eastman K.E."/>
            <person name="Pendleton A.L."/>
            <person name="Shaikh M.A."/>
            <person name="Suttiyut T."/>
            <person name="Ogas R."/>
            <person name="Tomko P."/>
            <person name="Gavelis G."/>
            <person name="Widhalm J.R."/>
            <person name="Wisecaver J.H."/>
        </authorList>
    </citation>
    <scope>NUCLEOTIDE SEQUENCE</scope>
    <source>
        <strain evidence="2">ECLA1</strain>
    </source>
</reference>
<dbReference type="Proteomes" id="UP001283361">
    <property type="component" value="Unassembled WGS sequence"/>
</dbReference>
<dbReference type="EMBL" id="JAWDGP010001377">
    <property type="protein sequence ID" value="KAK3792426.1"/>
    <property type="molecule type" value="Genomic_DNA"/>
</dbReference>
<gene>
    <name evidence="2" type="ORF">RRG08_045968</name>
</gene>
<keyword evidence="1" id="KW-0812">Transmembrane</keyword>
<keyword evidence="1" id="KW-1133">Transmembrane helix</keyword>
<evidence type="ECO:0000313" key="2">
    <source>
        <dbReference type="EMBL" id="KAK3792426.1"/>
    </source>
</evidence>
<keyword evidence="3" id="KW-1185">Reference proteome</keyword>
<organism evidence="2 3">
    <name type="scientific">Elysia crispata</name>
    <name type="common">lettuce slug</name>
    <dbReference type="NCBI Taxonomy" id="231223"/>
    <lineage>
        <taxon>Eukaryota</taxon>
        <taxon>Metazoa</taxon>
        <taxon>Spiralia</taxon>
        <taxon>Lophotrochozoa</taxon>
        <taxon>Mollusca</taxon>
        <taxon>Gastropoda</taxon>
        <taxon>Heterobranchia</taxon>
        <taxon>Euthyneura</taxon>
        <taxon>Panpulmonata</taxon>
        <taxon>Sacoglossa</taxon>
        <taxon>Placobranchoidea</taxon>
        <taxon>Plakobranchidae</taxon>
        <taxon>Elysia</taxon>
    </lineage>
</organism>
<evidence type="ECO:0000313" key="3">
    <source>
        <dbReference type="Proteomes" id="UP001283361"/>
    </source>
</evidence>
<proteinExistence type="predicted"/>
<keyword evidence="1" id="KW-0472">Membrane</keyword>
<feature type="transmembrane region" description="Helical" evidence="1">
    <location>
        <begin position="20"/>
        <end position="38"/>
    </location>
</feature>
<sequence>MSQDIFIVSNNKLCSTRNTLHILITLISAIMVFTISTTSTERQISLHRGIDAWILPKRFYTKSCDAHDSVESVYKADYGPPLPPSELSIPLSVGKPAQIMQRF</sequence>
<evidence type="ECO:0000256" key="1">
    <source>
        <dbReference type="SAM" id="Phobius"/>
    </source>
</evidence>
<name>A0AAE1ASA7_9GAST</name>
<dbReference type="AlphaFoldDB" id="A0AAE1ASA7"/>
<protein>
    <submittedName>
        <fullName evidence="2">Uncharacterized protein</fullName>
    </submittedName>
</protein>
<accession>A0AAE1ASA7</accession>